<evidence type="ECO:0000259" key="13">
    <source>
        <dbReference type="Pfam" id="PF01909"/>
    </source>
</evidence>
<dbReference type="InterPro" id="IPR043519">
    <property type="entry name" value="NT_sf"/>
</dbReference>
<keyword evidence="8" id="KW-0460">Magnesium</keyword>
<dbReference type="GO" id="GO:0005524">
    <property type="term" value="F:ATP binding"/>
    <property type="evidence" value="ECO:0007669"/>
    <property type="project" value="UniProtKB-KW"/>
</dbReference>
<evidence type="ECO:0000256" key="3">
    <source>
        <dbReference type="ARBA" id="ARBA00022679"/>
    </source>
</evidence>
<protein>
    <recommendedName>
        <fullName evidence="9">protein adenylyltransferase</fullName>
        <ecNumber evidence="9">2.7.7.108</ecNumber>
    </recommendedName>
</protein>
<proteinExistence type="inferred from homology"/>
<dbReference type="InterPro" id="IPR002934">
    <property type="entry name" value="Polymerase_NTP_transf_dom"/>
</dbReference>
<comment type="similarity">
    <text evidence="10">Belongs to the MntA antitoxin family.</text>
</comment>
<dbReference type="AlphaFoldDB" id="A0A7G9YPS6"/>
<comment type="cofactor">
    <cofactor evidence="1">
        <name>Mg(2+)</name>
        <dbReference type="ChEBI" id="CHEBI:18420"/>
    </cofactor>
</comment>
<name>A0A7G9YPS6_9EURY</name>
<reference evidence="14" key="1">
    <citation type="submission" date="2020-06" db="EMBL/GenBank/DDBJ databases">
        <title>Unique genomic features of the anaerobic methanotrophic archaea.</title>
        <authorList>
            <person name="Chadwick G.L."/>
            <person name="Skennerton C.T."/>
            <person name="Laso-Perez R."/>
            <person name="Leu A.O."/>
            <person name="Speth D.R."/>
            <person name="Yu H."/>
            <person name="Morgan-Lang C."/>
            <person name="Hatzenpichler R."/>
            <person name="Goudeau D."/>
            <person name="Malmstrom R."/>
            <person name="Brazelton W.J."/>
            <person name="Woyke T."/>
            <person name="Hallam S.J."/>
            <person name="Tyson G.W."/>
            <person name="Wegener G."/>
            <person name="Boetius A."/>
            <person name="Orphan V."/>
        </authorList>
    </citation>
    <scope>NUCLEOTIDE SEQUENCE</scope>
</reference>
<dbReference type="GO" id="GO:0046872">
    <property type="term" value="F:metal ion binding"/>
    <property type="evidence" value="ECO:0007669"/>
    <property type="project" value="UniProtKB-KW"/>
</dbReference>
<organism evidence="14">
    <name type="scientific">Candidatus Methanogaster sp. ANME-2c ERB4</name>
    <dbReference type="NCBI Taxonomy" id="2759911"/>
    <lineage>
        <taxon>Archaea</taxon>
        <taxon>Methanobacteriati</taxon>
        <taxon>Methanobacteriota</taxon>
        <taxon>Stenosarchaea group</taxon>
        <taxon>Methanomicrobia</taxon>
        <taxon>Methanosarcinales</taxon>
        <taxon>ANME-2 cluster</taxon>
        <taxon>Candidatus Methanogasteraceae</taxon>
        <taxon>Candidatus Methanogaster</taxon>
    </lineage>
</organism>
<dbReference type="Gene3D" id="3.30.460.10">
    <property type="entry name" value="Beta Polymerase, domain 2"/>
    <property type="match status" value="1"/>
</dbReference>
<gene>
    <name evidence="14" type="ORF">CAGMOKBG_00030</name>
</gene>
<keyword evidence="4" id="KW-0548">Nucleotidyltransferase</keyword>
<evidence type="ECO:0000256" key="1">
    <source>
        <dbReference type="ARBA" id="ARBA00001946"/>
    </source>
</evidence>
<evidence type="ECO:0000256" key="6">
    <source>
        <dbReference type="ARBA" id="ARBA00022741"/>
    </source>
</evidence>
<dbReference type="EMBL" id="MT631401">
    <property type="protein sequence ID" value="QNO50010.1"/>
    <property type="molecule type" value="Genomic_DNA"/>
</dbReference>
<dbReference type="PANTHER" id="PTHR33571">
    <property type="entry name" value="SSL8005 PROTEIN"/>
    <property type="match status" value="1"/>
</dbReference>
<evidence type="ECO:0000256" key="7">
    <source>
        <dbReference type="ARBA" id="ARBA00022840"/>
    </source>
</evidence>
<evidence type="ECO:0000256" key="4">
    <source>
        <dbReference type="ARBA" id="ARBA00022695"/>
    </source>
</evidence>
<keyword evidence="7" id="KW-0067">ATP-binding</keyword>
<evidence type="ECO:0000256" key="11">
    <source>
        <dbReference type="ARBA" id="ARBA00047518"/>
    </source>
</evidence>
<evidence type="ECO:0000256" key="12">
    <source>
        <dbReference type="ARBA" id="ARBA00048696"/>
    </source>
</evidence>
<dbReference type="Pfam" id="PF01909">
    <property type="entry name" value="NTP_transf_2"/>
    <property type="match status" value="1"/>
</dbReference>
<keyword evidence="2" id="KW-1277">Toxin-antitoxin system</keyword>
<dbReference type="EC" id="2.7.7.108" evidence="9"/>
<keyword evidence="6" id="KW-0547">Nucleotide-binding</keyword>
<dbReference type="SUPFAM" id="SSF81301">
    <property type="entry name" value="Nucleotidyltransferase"/>
    <property type="match status" value="1"/>
</dbReference>
<evidence type="ECO:0000256" key="8">
    <source>
        <dbReference type="ARBA" id="ARBA00022842"/>
    </source>
</evidence>
<evidence type="ECO:0000256" key="9">
    <source>
        <dbReference type="ARBA" id="ARBA00034531"/>
    </source>
</evidence>
<dbReference type="PANTHER" id="PTHR33571:SF12">
    <property type="entry name" value="BSL3053 PROTEIN"/>
    <property type="match status" value="1"/>
</dbReference>
<keyword evidence="3" id="KW-0808">Transferase</keyword>
<comment type="catalytic activity">
    <reaction evidence="11">
        <text>O-(5'-adenylyl)-L-tyrosyl-[protein] + ATP = O-[5'-(adenylyl-(5'-&gt;3')-adenylyl)]-L-tyrosyl-[protein] + diphosphate</text>
        <dbReference type="Rhea" id="RHEA:66528"/>
        <dbReference type="Rhea" id="RHEA-COMP:13846"/>
        <dbReference type="Rhea" id="RHEA-COMP:17046"/>
        <dbReference type="ChEBI" id="CHEBI:30616"/>
        <dbReference type="ChEBI" id="CHEBI:33019"/>
        <dbReference type="ChEBI" id="CHEBI:83624"/>
        <dbReference type="ChEBI" id="CHEBI:167160"/>
    </reaction>
</comment>
<evidence type="ECO:0000256" key="10">
    <source>
        <dbReference type="ARBA" id="ARBA00038276"/>
    </source>
</evidence>
<evidence type="ECO:0000256" key="5">
    <source>
        <dbReference type="ARBA" id="ARBA00022723"/>
    </source>
</evidence>
<evidence type="ECO:0000256" key="2">
    <source>
        <dbReference type="ARBA" id="ARBA00022649"/>
    </source>
</evidence>
<evidence type="ECO:0000313" key="14">
    <source>
        <dbReference type="EMBL" id="QNO50010.1"/>
    </source>
</evidence>
<dbReference type="GO" id="GO:0070733">
    <property type="term" value="F:AMPylase activity"/>
    <property type="evidence" value="ECO:0007669"/>
    <property type="project" value="UniProtKB-EC"/>
</dbReference>
<feature type="domain" description="Polymerase nucleotidyl transferase" evidence="13">
    <location>
        <begin position="13"/>
        <end position="84"/>
    </location>
</feature>
<keyword evidence="5" id="KW-0479">Metal-binding</keyword>
<sequence length="104" mass="11811">MTRAQIDLPKEEIAKFCKKWGVSEFSFFGSVLTDDFQPDSDIGVLVTFEEDSKRTLFDLVQMEGELKQIFGREVDLLTRRGVERSRNYCPPQVSPLVTGAAYVS</sequence>
<accession>A0A7G9YPS6</accession>
<comment type="catalytic activity">
    <reaction evidence="12">
        <text>L-tyrosyl-[protein] + ATP = O-(5'-adenylyl)-L-tyrosyl-[protein] + diphosphate</text>
        <dbReference type="Rhea" id="RHEA:54288"/>
        <dbReference type="Rhea" id="RHEA-COMP:10136"/>
        <dbReference type="Rhea" id="RHEA-COMP:13846"/>
        <dbReference type="ChEBI" id="CHEBI:30616"/>
        <dbReference type="ChEBI" id="CHEBI:33019"/>
        <dbReference type="ChEBI" id="CHEBI:46858"/>
        <dbReference type="ChEBI" id="CHEBI:83624"/>
        <dbReference type="EC" id="2.7.7.108"/>
    </reaction>
</comment>
<dbReference type="InterPro" id="IPR052038">
    <property type="entry name" value="Type-VII_TA_antitoxin"/>
</dbReference>
<dbReference type="CDD" id="cd05403">
    <property type="entry name" value="NT_KNTase_like"/>
    <property type="match status" value="1"/>
</dbReference>